<gene>
    <name evidence="5" type="ORF">XE07_1852</name>
</gene>
<dbReference type="PIRSF" id="PIRSF029254">
    <property type="entry name" value="MutS_C_archaeal"/>
    <property type="match status" value="1"/>
</dbReference>
<evidence type="ECO:0000313" key="5">
    <source>
        <dbReference type="EMBL" id="KUK95240.1"/>
    </source>
</evidence>
<dbReference type="InterPro" id="IPR000432">
    <property type="entry name" value="DNA_mismatch_repair_MutS_C"/>
</dbReference>
<keyword evidence="1" id="KW-0547">Nucleotide-binding</keyword>
<name>A0A101IH92_9EURY</name>
<dbReference type="PANTHER" id="PTHR11361:SF125">
    <property type="entry name" value="DNA-BINDING PROTEIN MUTS2"/>
    <property type="match status" value="1"/>
</dbReference>
<organism evidence="5 6">
    <name type="scientific">Methanothrix harundinacea</name>
    <dbReference type="NCBI Taxonomy" id="301375"/>
    <lineage>
        <taxon>Archaea</taxon>
        <taxon>Methanobacteriati</taxon>
        <taxon>Methanobacteriota</taxon>
        <taxon>Stenosarchaea group</taxon>
        <taxon>Methanomicrobia</taxon>
        <taxon>Methanotrichales</taxon>
        <taxon>Methanotrichaceae</taxon>
        <taxon>Methanothrix</taxon>
    </lineage>
</organism>
<dbReference type="HAMAP" id="MF_00971">
    <property type="entry name" value="MutS2_archaea"/>
    <property type="match status" value="1"/>
</dbReference>
<dbReference type="SUPFAM" id="SSF52540">
    <property type="entry name" value="P-loop containing nucleoside triphosphate hydrolases"/>
    <property type="match status" value="1"/>
</dbReference>
<dbReference type="Proteomes" id="UP000053961">
    <property type="component" value="Unassembled WGS sequence"/>
</dbReference>
<evidence type="ECO:0000256" key="3">
    <source>
        <dbReference type="ARBA" id="ARBA00023125"/>
    </source>
</evidence>
<dbReference type="PATRIC" id="fig|301375.6.peg.1291"/>
<feature type="domain" description="DNA mismatch repair proteins mutS family" evidence="4">
    <location>
        <begin position="501"/>
        <end position="689"/>
    </location>
</feature>
<dbReference type="GO" id="GO:0005524">
    <property type="term" value="F:ATP binding"/>
    <property type="evidence" value="ECO:0007669"/>
    <property type="project" value="UniProtKB-KW"/>
</dbReference>
<keyword evidence="3" id="KW-0238">DNA-binding</keyword>
<dbReference type="PANTHER" id="PTHR11361">
    <property type="entry name" value="DNA MISMATCH REPAIR PROTEIN MUTS FAMILY MEMBER"/>
    <property type="match status" value="1"/>
</dbReference>
<sequence>GFFWGNGYIVFCVLWYSLKLKDIPGVGAKLSDRLVAHYGDEEKALEALLAGDVAGLLQMGGMSLRQAAALAQRARGAKCGISPADFLATEEAVRIYESLMGELARSVHTEYAKQKLSTLFPSSCREMIEENRRFAESAISSAELLIDSDLARHLSNMKPLRKSGGARVRNRAVAVDSASTFRALKERGVDRIVDVHLVESLRELRDLAQGYDSVTFLGETLDTIALHDVEEAESDDDWYLVPERVLHRYQENQEVLDSILKAAEILESSEVASFEGLEELAMGVSKLKAEEDPEVSRLDRLITELEERVDEAVVWANAELKRRIESSSVTLAGDDLLSALGRSGDLREVFRSRMGETFTEVLKAARDRASSDLELVGAERASLDEIISSEVRFPLEEDREAMVRLLRELRKKAEAKRLKSRRDLARDLMGAWSRVEALHTALLEFDAGFSLGCFALSRNLMMPSFVEDACIGFSEGRNLFLGDPEAVSYSVGLTGLVEPSERTAILSGVNSGGKTTLIELVAQIVILAQMGLPVPAASCRLCVFQSLYYFGKSRGTLGAGAFETAIKKFSVLANDERKLVLADELEAITEPGASAKIIASLLDELSRGGSVAIFVSHLAEDVARFAETDLRIDGIEAQGLDENDQLIVDRNPLYHRLAKSTPELIIERLARTAEGGEREFYSRLLSKFR</sequence>
<dbReference type="AlphaFoldDB" id="A0A101IH92"/>
<dbReference type="InterPro" id="IPR045076">
    <property type="entry name" value="MutS"/>
</dbReference>
<evidence type="ECO:0000256" key="2">
    <source>
        <dbReference type="ARBA" id="ARBA00022840"/>
    </source>
</evidence>
<dbReference type="SMART" id="SM00534">
    <property type="entry name" value="MUTSac"/>
    <property type="match status" value="1"/>
</dbReference>
<feature type="non-terminal residue" evidence="5">
    <location>
        <position position="1"/>
    </location>
</feature>
<evidence type="ECO:0000259" key="4">
    <source>
        <dbReference type="SMART" id="SM00534"/>
    </source>
</evidence>
<dbReference type="GO" id="GO:0140664">
    <property type="term" value="F:ATP-dependent DNA damage sensor activity"/>
    <property type="evidence" value="ECO:0007669"/>
    <property type="project" value="InterPro"/>
</dbReference>
<dbReference type="GO" id="GO:0030983">
    <property type="term" value="F:mismatched DNA binding"/>
    <property type="evidence" value="ECO:0007669"/>
    <property type="project" value="InterPro"/>
</dbReference>
<dbReference type="InterPro" id="IPR012401">
    <property type="entry name" value="DNA-bd_MutS2_arc"/>
</dbReference>
<evidence type="ECO:0000313" key="6">
    <source>
        <dbReference type="Proteomes" id="UP000053961"/>
    </source>
</evidence>
<comment type="caution">
    <text evidence="5">The sequence shown here is derived from an EMBL/GenBank/DDBJ whole genome shotgun (WGS) entry which is preliminary data.</text>
</comment>
<keyword evidence="2" id="KW-0067">ATP-binding</keyword>
<accession>A0A101IH92</accession>
<dbReference type="GO" id="GO:0006298">
    <property type="term" value="P:mismatch repair"/>
    <property type="evidence" value="ECO:0007669"/>
    <property type="project" value="InterPro"/>
</dbReference>
<dbReference type="Pfam" id="PF00488">
    <property type="entry name" value="MutS_V"/>
    <property type="match status" value="1"/>
</dbReference>
<dbReference type="EMBL" id="LGHB01000036">
    <property type="protein sequence ID" value="KUK95240.1"/>
    <property type="molecule type" value="Genomic_DNA"/>
</dbReference>
<reference evidence="6" key="1">
    <citation type="journal article" date="2015" name="MBio">
        <title>Genome-Resolved Metagenomic Analysis Reveals Roles for Candidate Phyla and Other Microbial Community Members in Biogeochemical Transformations in Oil Reservoirs.</title>
        <authorList>
            <person name="Hu P."/>
            <person name="Tom L."/>
            <person name="Singh A."/>
            <person name="Thomas B.C."/>
            <person name="Baker B.J."/>
            <person name="Piceno Y.M."/>
            <person name="Andersen G.L."/>
            <person name="Banfield J.F."/>
        </authorList>
    </citation>
    <scope>NUCLEOTIDE SEQUENCE [LARGE SCALE GENOMIC DNA]</scope>
</reference>
<dbReference type="Gene3D" id="3.40.50.300">
    <property type="entry name" value="P-loop containing nucleotide triphosphate hydrolases"/>
    <property type="match status" value="1"/>
</dbReference>
<proteinExistence type="inferred from homology"/>
<evidence type="ECO:0000256" key="1">
    <source>
        <dbReference type="ARBA" id="ARBA00022741"/>
    </source>
</evidence>
<dbReference type="InterPro" id="IPR027417">
    <property type="entry name" value="P-loop_NTPase"/>
</dbReference>
<protein>
    <submittedName>
        <fullName evidence="5">DNA mismatch repair protein, MutS family</fullName>
    </submittedName>
</protein>